<feature type="domain" description="Disease resistance protein winged helix" evidence="9">
    <location>
        <begin position="490"/>
        <end position="559"/>
    </location>
</feature>
<evidence type="ECO:0000256" key="2">
    <source>
        <dbReference type="ARBA" id="ARBA00022614"/>
    </source>
</evidence>
<evidence type="ECO:0000259" key="8">
    <source>
        <dbReference type="Pfam" id="PF18052"/>
    </source>
</evidence>
<dbReference type="InterPro" id="IPR042197">
    <property type="entry name" value="Apaf_helical"/>
</dbReference>
<dbReference type="SUPFAM" id="SSF52058">
    <property type="entry name" value="L domain-like"/>
    <property type="match status" value="1"/>
</dbReference>
<evidence type="ECO:0000256" key="1">
    <source>
        <dbReference type="ARBA" id="ARBA00008894"/>
    </source>
</evidence>
<organism evidence="11">
    <name type="scientific">Aegilops tauschii</name>
    <name type="common">Tausch's goatgrass</name>
    <name type="synonym">Aegilops squarrosa</name>
    <dbReference type="NCBI Taxonomy" id="37682"/>
    <lineage>
        <taxon>Eukaryota</taxon>
        <taxon>Viridiplantae</taxon>
        <taxon>Streptophyta</taxon>
        <taxon>Embryophyta</taxon>
        <taxon>Tracheophyta</taxon>
        <taxon>Spermatophyta</taxon>
        <taxon>Magnoliopsida</taxon>
        <taxon>Liliopsida</taxon>
        <taxon>Poales</taxon>
        <taxon>Poaceae</taxon>
        <taxon>BOP clade</taxon>
        <taxon>Pooideae</taxon>
        <taxon>Triticodae</taxon>
        <taxon>Triticeae</taxon>
        <taxon>Triticinae</taxon>
        <taxon>Aegilops</taxon>
    </lineage>
</organism>
<dbReference type="FunFam" id="1.10.10.10:FF:000322">
    <property type="entry name" value="Probable disease resistance protein At1g63360"/>
    <property type="match status" value="1"/>
</dbReference>
<evidence type="ECO:0000259" key="9">
    <source>
        <dbReference type="Pfam" id="PF23559"/>
    </source>
</evidence>
<keyword evidence="2" id="KW-0433">Leucine-rich repeat</keyword>
<dbReference type="InterPro" id="IPR041118">
    <property type="entry name" value="Rx_N"/>
</dbReference>
<dbReference type="InterPro" id="IPR032675">
    <property type="entry name" value="LRR_dom_sf"/>
</dbReference>
<reference evidence="11" key="1">
    <citation type="submission" date="2015-06" db="UniProtKB">
        <authorList>
            <consortium name="EnsemblPlants"/>
        </authorList>
    </citation>
    <scope>IDENTIFICATION</scope>
</reference>
<dbReference type="InterPro" id="IPR036388">
    <property type="entry name" value="WH-like_DNA-bd_sf"/>
</dbReference>
<dbReference type="PANTHER" id="PTHR23155:SF906">
    <property type="entry name" value="OS08G0205100 PROTEIN"/>
    <property type="match status" value="1"/>
</dbReference>
<evidence type="ECO:0000313" key="11">
    <source>
        <dbReference type="EnsemblPlants" id="EMT22259"/>
    </source>
</evidence>
<dbReference type="InterPro" id="IPR044974">
    <property type="entry name" value="Disease_R_plants"/>
</dbReference>
<dbReference type="AlphaFoldDB" id="M8BJY4"/>
<evidence type="ECO:0000256" key="5">
    <source>
        <dbReference type="ARBA" id="ARBA00022821"/>
    </source>
</evidence>
<evidence type="ECO:0000256" key="6">
    <source>
        <dbReference type="ARBA" id="ARBA00023054"/>
    </source>
</evidence>
<dbReference type="Pfam" id="PF00931">
    <property type="entry name" value="NB-ARC"/>
    <property type="match status" value="2"/>
</dbReference>
<comment type="similarity">
    <text evidence="1">Belongs to the disease resistance NB-LRR family.</text>
</comment>
<evidence type="ECO:0000259" key="10">
    <source>
        <dbReference type="Pfam" id="PF23598"/>
    </source>
</evidence>
<dbReference type="GO" id="GO:0043531">
    <property type="term" value="F:ADP binding"/>
    <property type="evidence" value="ECO:0007669"/>
    <property type="project" value="InterPro"/>
</dbReference>
<dbReference type="GO" id="GO:0002758">
    <property type="term" value="P:innate immune response-activating signaling pathway"/>
    <property type="evidence" value="ECO:0007669"/>
    <property type="project" value="UniProtKB-ARBA"/>
</dbReference>
<dbReference type="CDD" id="cd14798">
    <property type="entry name" value="RX-CC_like"/>
    <property type="match status" value="1"/>
</dbReference>
<dbReference type="Gene3D" id="1.10.8.430">
    <property type="entry name" value="Helical domain of apoptotic protease-activating factors"/>
    <property type="match status" value="1"/>
</dbReference>
<dbReference type="Gene3D" id="3.40.50.300">
    <property type="entry name" value="P-loop containing nucleotide triphosphate hydrolases"/>
    <property type="match status" value="2"/>
</dbReference>
<keyword evidence="6" id="KW-0175">Coiled coil</keyword>
<proteinExistence type="inferred from homology"/>
<keyword evidence="5" id="KW-0611">Plant defense</keyword>
<accession>M8BJY4</accession>
<keyword evidence="3" id="KW-0677">Repeat</keyword>
<keyword evidence="4" id="KW-0547">Nucleotide-binding</keyword>
<dbReference type="Pfam" id="PF18052">
    <property type="entry name" value="Rx_N"/>
    <property type="match status" value="1"/>
</dbReference>
<dbReference type="InterPro" id="IPR058922">
    <property type="entry name" value="WHD_DRP"/>
</dbReference>
<sequence length="986" mass="111478">MAAEIVSAATGVMNPLIGKLTTLMGDEYKKLKGVRKEVAFLKDELSAMNASLEKLEFMEKLEPNTKNWRDHVREMAYDMENCIDDFMQDIGGANANASAGFVKRMSRRLKTLRVRHRIAGQIEELKARAVEANERRIRYKIDDCNTSCGSVDIDPRISVIYKDVVGLVGTDGPKKEVVSLLTLTEKKHKVVSIVGFGGLGKTTLANQVYVDLEGQFDCKAFIPVSQKPDMPWLLNSLRLKLGINESSHICEVEDIIGQLREHLADKRIVLSNSLTRFKFTPYVSKRRLYVTLDKYVELISGSSNVSIRPVGRPTVQLPPNAIYNTIFNRYFIIVDDLWDEEAWDIIRCAFPKNGNGSRVIVTTRVEDVAISACSYNREHIYKMKPPSSEDSRKLFMNRVFGSENKCPSNFEEVSNEILKKCGGLPLAIITIASLLASRRERSRNDWESIQNSLGAQFAINPTLKGMRSILNLRYMNLPLHLRTCFLYLGMYPEDYEIQRDDLVRKWIAEGFIINLHGTNLEDVGISYFNELVNRSLIQPAMDIFGNVCYKVHDMMLDLILSKCAEDNFNSVTYTSKDMTRPSNCMYRIRRLSLISAIDRTSETLSWTVPNSTSQLRSLVWFGDCKSIPRLSQLKYIRVLSFEYPGLIVRSRLDVTAISQLFQLRYLKVPTYYYAKLPTEIRGLVHLDTLDVPLGSIPSDIEHLPRLSNLTIGLHAMIGLPERIGIMESLHTLHGFLLHRTPLEALEGLGKLTNLRSLKLDSYDDGECNLLEKAKLDALASSFCKLRNLKYLRMTKGDHDDKDDILGSVSDPPTLIEEMELSSWKMLGVPKWIGDLSCLHSLELSVREAKNDAITILGGLPSLVYLYLWVATCPKEEAVIVSKGLFPVLEHLRFISEEDVTAYLGIEAGAMPKLRELSMLLRVPQWGGAAPVGIEHLLGLQQISLTVWCNEKESPEQVKLEVRPAFSNAVQLHPKPPSVDIECHPWL</sequence>
<dbReference type="InterPro" id="IPR038005">
    <property type="entry name" value="RX-like_CC"/>
</dbReference>
<feature type="domain" description="NB-ARC" evidence="7">
    <location>
        <begin position="181"/>
        <end position="270"/>
    </location>
</feature>
<dbReference type="Pfam" id="PF23559">
    <property type="entry name" value="WHD_DRP"/>
    <property type="match status" value="1"/>
</dbReference>
<dbReference type="Gene3D" id="3.80.10.10">
    <property type="entry name" value="Ribonuclease Inhibitor"/>
    <property type="match status" value="1"/>
</dbReference>
<dbReference type="Gene3D" id="1.20.5.4130">
    <property type="match status" value="1"/>
</dbReference>
<dbReference type="GO" id="GO:0009626">
    <property type="term" value="P:plant-type hypersensitive response"/>
    <property type="evidence" value="ECO:0007669"/>
    <property type="project" value="UniProtKB-ARBA"/>
</dbReference>
<dbReference type="EnsemblPlants" id="EMT22259">
    <property type="protein sequence ID" value="EMT22259"/>
    <property type="gene ID" value="F775_12507"/>
</dbReference>
<dbReference type="SUPFAM" id="SSF52540">
    <property type="entry name" value="P-loop containing nucleoside triphosphate hydrolases"/>
    <property type="match status" value="2"/>
</dbReference>
<feature type="domain" description="Disease resistance R13L4/SHOC-2-like LRR" evidence="10">
    <location>
        <begin position="614"/>
        <end position="977"/>
    </location>
</feature>
<protein>
    <submittedName>
        <fullName evidence="11">Putative disease resistance protein RGA1</fullName>
    </submittedName>
</protein>
<dbReference type="Pfam" id="PF23598">
    <property type="entry name" value="LRR_14"/>
    <property type="match status" value="1"/>
</dbReference>
<feature type="domain" description="Disease resistance N-terminal" evidence="8">
    <location>
        <begin position="12"/>
        <end position="94"/>
    </location>
</feature>
<evidence type="ECO:0000259" key="7">
    <source>
        <dbReference type="Pfam" id="PF00931"/>
    </source>
</evidence>
<dbReference type="PRINTS" id="PR00364">
    <property type="entry name" value="DISEASERSIST"/>
</dbReference>
<name>M8BJY4_AEGTA</name>
<dbReference type="PANTHER" id="PTHR23155">
    <property type="entry name" value="DISEASE RESISTANCE PROTEIN RP"/>
    <property type="match status" value="1"/>
</dbReference>
<dbReference type="Gene3D" id="1.10.10.10">
    <property type="entry name" value="Winged helix-like DNA-binding domain superfamily/Winged helix DNA-binding domain"/>
    <property type="match status" value="1"/>
</dbReference>
<evidence type="ECO:0000256" key="4">
    <source>
        <dbReference type="ARBA" id="ARBA00022741"/>
    </source>
</evidence>
<dbReference type="InterPro" id="IPR027417">
    <property type="entry name" value="P-loop_NTPase"/>
</dbReference>
<feature type="domain" description="NB-ARC" evidence="7">
    <location>
        <begin position="328"/>
        <end position="402"/>
    </location>
</feature>
<evidence type="ECO:0000256" key="3">
    <source>
        <dbReference type="ARBA" id="ARBA00022737"/>
    </source>
</evidence>
<dbReference type="InterPro" id="IPR055414">
    <property type="entry name" value="LRR_R13L4/SHOC2-like"/>
</dbReference>
<dbReference type="GO" id="GO:0042742">
    <property type="term" value="P:defense response to bacterium"/>
    <property type="evidence" value="ECO:0007669"/>
    <property type="project" value="UniProtKB-ARBA"/>
</dbReference>
<dbReference type="InterPro" id="IPR002182">
    <property type="entry name" value="NB-ARC"/>
</dbReference>